<feature type="compositionally biased region" description="Low complexity" evidence="1">
    <location>
        <begin position="460"/>
        <end position="476"/>
    </location>
</feature>
<dbReference type="OrthoDB" id="2286114at2759"/>
<dbReference type="EMBL" id="MCGT01000028">
    <property type="protein sequence ID" value="ORX48755.1"/>
    <property type="molecule type" value="Genomic_DNA"/>
</dbReference>
<evidence type="ECO:0000313" key="3">
    <source>
        <dbReference type="Proteomes" id="UP000242146"/>
    </source>
</evidence>
<proteinExistence type="predicted"/>
<feature type="region of interest" description="Disordered" evidence="1">
    <location>
        <begin position="371"/>
        <end position="409"/>
    </location>
</feature>
<feature type="compositionally biased region" description="Polar residues" evidence="1">
    <location>
        <begin position="443"/>
        <end position="455"/>
    </location>
</feature>
<feature type="compositionally biased region" description="Low complexity" evidence="1">
    <location>
        <begin position="371"/>
        <end position="383"/>
    </location>
</feature>
<feature type="region of interest" description="Disordered" evidence="1">
    <location>
        <begin position="54"/>
        <end position="229"/>
    </location>
</feature>
<reference evidence="2 3" key="1">
    <citation type="submission" date="2016-07" db="EMBL/GenBank/DDBJ databases">
        <title>Pervasive Adenine N6-methylation of Active Genes in Fungi.</title>
        <authorList>
            <consortium name="DOE Joint Genome Institute"/>
            <person name="Mondo S.J."/>
            <person name="Dannebaum R.O."/>
            <person name="Kuo R.C."/>
            <person name="Labutti K."/>
            <person name="Haridas S."/>
            <person name="Kuo A."/>
            <person name="Salamov A."/>
            <person name="Ahrendt S.R."/>
            <person name="Lipzen A."/>
            <person name="Sullivan W."/>
            <person name="Andreopoulos W.B."/>
            <person name="Clum A."/>
            <person name="Lindquist E."/>
            <person name="Daum C."/>
            <person name="Ramamoorthy G.K."/>
            <person name="Gryganskyi A."/>
            <person name="Culley D."/>
            <person name="Magnuson J.K."/>
            <person name="James T.Y."/>
            <person name="O'Malley M.A."/>
            <person name="Stajich J.E."/>
            <person name="Spatafora J.W."/>
            <person name="Visel A."/>
            <person name="Grigoriev I.V."/>
        </authorList>
    </citation>
    <scope>NUCLEOTIDE SEQUENCE [LARGE SCALE GENOMIC DNA]</scope>
    <source>
        <strain evidence="2 3">NRRL 3301</strain>
    </source>
</reference>
<keyword evidence="3" id="KW-1185">Reference proteome</keyword>
<dbReference type="AlphaFoldDB" id="A0A1X2GB02"/>
<feature type="region of interest" description="Disordered" evidence="1">
    <location>
        <begin position="329"/>
        <end position="350"/>
    </location>
</feature>
<protein>
    <submittedName>
        <fullName evidence="2">Uncharacterized protein</fullName>
    </submittedName>
</protein>
<feature type="region of interest" description="Disordered" evidence="1">
    <location>
        <begin position="243"/>
        <end position="262"/>
    </location>
</feature>
<feature type="compositionally biased region" description="Basic residues" evidence="1">
    <location>
        <begin position="134"/>
        <end position="145"/>
    </location>
</feature>
<name>A0A1X2GB02_9FUNG</name>
<comment type="caution">
    <text evidence="2">The sequence shown here is derived from an EMBL/GenBank/DDBJ whole genome shotgun (WGS) entry which is preliminary data.</text>
</comment>
<organism evidence="2 3">
    <name type="scientific">Hesseltinella vesiculosa</name>
    <dbReference type="NCBI Taxonomy" id="101127"/>
    <lineage>
        <taxon>Eukaryota</taxon>
        <taxon>Fungi</taxon>
        <taxon>Fungi incertae sedis</taxon>
        <taxon>Mucoromycota</taxon>
        <taxon>Mucoromycotina</taxon>
        <taxon>Mucoromycetes</taxon>
        <taxon>Mucorales</taxon>
        <taxon>Cunninghamellaceae</taxon>
        <taxon>Hesseltinella</taxon>
    </lineage>
</organism>
<feature type="region of interest" description="Disordered" evidence="1">
    <location>
        <begin position="422"/>
        <end position="496"/>
    </location>
</feature>
<feature type="region of interest" description="Disordered" evidence="1">
    <location>
        <begin position="287"/>
        <end position="306"/>
    </location>
</feature>
<dbReference type="Proteomes" id="UP000242146">
    <property type="component" value="Unassembled WGS sequence"/>
</dbReference>
<sequence>MWETVREAYALATRDFREWYTSAFGRPPLSMSQSDLDLQPSNPKSISERLGTLYTSSSAPTSPMIVPEKAKPETSLSSSLPSSRAFEIPARQTPLPADRRFSSPVESTKNKNKNKGRSQGMPLSPHRSTSPFIHRTKPTALKRHASTPSRRPPLAYQQTPPFVSRDVPSDTSSVSGLPGRSSIFSTPRRHPSSPPLLRPSLSADPVLSQPWPGEDSRRKSSSGTITTTINDGEKEITVSTRSLVGSPPLTQPKATSSKKKTGPMITTTINHELPVDKMDVVTDNPSVSVLHPERPHPPTPRRQPLGTILRTPITRTTTDRGAFSLDAATKKEPRASMSPTPLPANAFSPPRTATISNVALSSPSYRTPPLLRFHSLPSPSPRSSVHHSGLHQPRALPPTRRTSSLINSPGLKRSWLQLQREDSPFDDLPVPPSPPRLTKRTRLSNQDDMSLTSTAMRVDPAPAHSSLGSAALSNSSFTDRPKPPAHTPHESISSTLALIEKDDERLGQLESEISSMMNQLNQLTPQNCRVRPVELQGLDNDAGEKKASQPAIVSRNSMDARRQTIFDPSPGHSSPSLPYPAQLPPMPKLTKSVHFAPSLSSISSPTLYNATPSHKYTLSAPEVDLATRLARVSGLPLSTPSKHLDSVFKRSSLSTQPPACHTNNLTVDNQCIQAMKLVIQEMPNVQLRLTKLIPGPEGYLVPNPIWHEIYGNS</sequence>
<evidence type="ECO:0000256" key="1">
    <source>
        <dbReference type="SAM" id="MobiDB-lite"/>
    </source>
</evidence>
<gene>
    <name evidence="2" type="ORF">DM01DRAFT_1385337</name>
</gene>
<accession>A0A1X2GB02</accession>
<evidence type="ECO:0000313" key="2">
    <source>
        <dbReference type="EMBL" id="ORX48755.1"/>
    </source>
</evidence>